<protein>
    <submittedName>
        <fullName evidence="1">Uncharacterized protein</fullName>
    </submittedName>
</protein>
<gene>
    <name evidence="1" type="ORF">GGI19_005575</name>
</gene>
<reference evidence="1" key="1">
    <citation type="submission" date="2022-07" db="EMBL/GenBank/DDBJ databases">
        <title>Phylogenomic reconstructions and comparative analyses of Kickxellomycotina fungi.</title>
        <authorList>
            <person name="Reynolds N.K."/>
            <person name="Stajich J.E."/>
            <person name="Barry K."/>
            <person name="Grigoriev I.V."/>
            <person name="Crous P."/>
            <person name="Smith M.E."/>
        </authorList>
    </citation>
    <scope>NUCLEOTIDE SEQUENCE</scope>
    <source>
        <strain evidence="1">BCRC 34297</strain>
    </source>
</reference>
<dbReference type="Proteomes" id="UP001140011">
    <property type="component" value="Unassembled WGS sequence"/>
</dbReference>
<keyword evidence="2" id="KW-1185">Reference proteome</keyword>
<proteinExistence type="predicted"/>
<comment type="caution">
    <text evidence="1">The sequence shown here is derived from an EMBL/GenBank/DDBJ whole genome shotgun (WGS) entry which is preliminary data.</text>
</comment>
<accession>A0A9W8GPY1</accession>
<evidence type="ECO:0000313" key="2">
    <source>
        <dbReference type="Proteomes" id="UP001140011"/>
    </source>
</evidence>
<evidence type="ECO:0000313" key="1">
    <source>
        <dbReference type="EMBL" id="KAJ2749601.1"/>
    </source>
</evidence>
<dbReference type="OrthoDB" id="5579028at2759"/>
<organism evidence="1 2">
    <name type="scientific">Coemansia pectinata</name>
    <dbReference type="NCBI Taxonomy" id="1052879"/>
    <lineage>
        <taxon>Eukaryota</taxon>
        <taxon>Fungi</taxon>
        <taxon>Fungi incertae sedis</taxon>
        <taxon>Zoopagomycota</taxon>
        <taxon>Kickxellomycotina</taxon>
        <taxon>Kickxellomycetes</taxon>
        <taxon>Kickxellales</taxon>
        <taxon>Kickxellaceae</taxon>
        <taxon>Coemansia</taxon>
    </lineage>
</organism>
<dbReference type="AlphaFoldDB" id="A0A9W8GPY1"/>
<dbReference type="EMBL" id="JANBUH010000746">
    <property type="protein sequence ID" value="KAJ2749601.1"/>
    <property type="molecule type" value="Genomic_DNA"/>
</dbReference>
<name>A0A9W8GPY1_9FUNG</name>
<sequence>MKAQFSADQAAQRLLALIDTLGANGDTSGGKRMANANRVSKGSDASSISWAFHETIDTTGILRWLAENIGAASNGLSDDELELLSHLERIEFQYDDNANLTKHASNNTREGGEDVMPSFELRARKKGAQARVTRLEAYAETTRGQRTLLKSRVNQMTHELEELQAEELVLAKAASSADGDVARLTSMYTGLLGESSLAAQTLMARLQPASLDRRYYYQCAGDISRLESALQAHAEDIGEYVGVYLKSADQLPSPWKEFEPFATQSVPELLRLAAVEHSRIGGSAQKLVRNTLALEIENALVRAVDAEVEKAMRVPGDLLQRCQTQSPAPSGTEFDTERMVSEHVPRLVSTTLPDGAAPRLQPVVRSALAHLNQCCNELAQSRSTRLDQELEALKTSLALPAQTISNIRHALATEGEMLSGWAKLWSTVSSGLDSENAEMERQKASTQCEGALILP</sequence>